<protein>
    <submittedName>
        <fullName evidence="1">Uncharacterized protein</fullName>
    </submittedName>
</protein>
<proteinExistence type="predicted"/>
<accession>A0AAD8HCR6</accession>
<comment type="caution">
    <text evidence="1">The sequence shown here is derived from an EMBL/GenBank/DDBJ whole genome shotgun (WGS) entry which is preliminary data.</text>
</comment>
<dbReference type="AlphaFoldDB" id="A0AAD8HCR6"/>
<keyword evidence="2" id="KW-1185">Reference proteome</keyword>
<name>A0AAD8HCR6_9APIA</name>
<dbReference type="EMBL" id="JAUIZM010000009">
    <property type="protein sequence ID" value="KAK1363914.1"/>
    <property type="molecule type" value="Genomic_DNA"/>
</dbReference>
<sequence>MEWHWKMKSFLSKGFQLKRVVQHQQRNLSTLYPRPMTIKKQVQPEIRYFLWSPTKHVKEICCSTAMSLFDELHVVRISFNNLIEENVRLKATNVMLSEINAMLETQVSEFEETLVDCMNAKHELEAVLKREVVLKEQLRKEQEVITRWNNSS</sequence>
<organism evidence="1 2">
    <name type="scientific">Heracleum sosnowskyi</name>
    <dbReference type="NCBI Taxonomy" id="360622"/>
    <lineage>
        <taxon>Eukaryota</taxon>
        <taxon>Viridiplantae</taxon>
        <taxon>Streptophyta</taxon>
        <taxon>Embryophyta</taxon>
        <taxon>Tracheophyta</taxon>
        <taxon>Spermatophyta</taxon>
        <taxon>Magnoliopsida</taxon>
        <taxon>eudicotyledons</taxon>
        <taxon>Gunneridae</taxon>
        <taxon>Pentapetalae</taxon>
        <taxon>asterids</taxon>
        <taxon>campanulids</taxon>
        <taxon>Apiales</taxon>
        <taxon>Apiaceae</taxon>
        <taxon>Apioideae</taxon>
        <taxon>apioid superclade</taxon>
        <taxon>Tordylieae</taxon>
        <taxon>Tordyliinae</taxon>
        <taxon>Heracleum</taxon>
    </lineage>
</organism>
<evidence type="ECO:0000313" key="2">
    <source>
        <dbReference type="Proteomes" id="UP001237642"/>
    </source>
</evidence>
<evidence type="ECO:0000313" key="1">
    <source>
        <dbReference type="EMBL" id="KAK1363914.1"/>
    </source>
</evidence>
<reference evidence="1" key="1">
    <citation type="submission" date="2023-02" db="EMBL/GenBank/DDBJ databases">
        <title>Genome of toxic invasive species Heracleum sosnowskyi carries increased number of genes despite the absence of recent whole-genome duplications.</title>
        <authorList>
            <person name="Schelkunov M."/>
            <person name="Shtratnikova V."/>
            <person name="Makarenko M."/>
            <person name="Klepikova A."/>
            <person name="Omelchenko D."/>
            <person name="Novikova G."/>
            <person name="Obukhova E."/>
            <person name="Bogdanov V."/>
            <person name="Penin A."/>
            <person name="Logacheva M."/>
        </authorList>
    </citation>
    <scope>NUCLEOTIDE SEQUENCE</scope>
    <source>
        <strain evidence="1">Hsosn_3</strain>
        <tissue evidence="1">Leaf</tissue>
    </source>
</reference>
<reference evidence="1" key="2">
    <citation type="submission" date="2023-05" db="EMBL/GenBank/DDBJ databases">
        <authorList>
            <person name="Schelkunov M.I."/>
        </authorList>
    </citation>
    <scope>NUCLEOTIDE SEQUENCE</scope>
    <source>
        <strain evidence="1">Hsosn_3</strain>
        <tissue evidence="1">Leaf</tissue>
    </source>
</reference>
<dbReference type="Proteomes" id="UP001237642">
    <property type="component" value="Unassembled WGS sequence"/>
</dbReference>
<gene>
    <name evidence="1" type="ORF">POM88_039475</name>
</gene>